<feature type="region of interest" description="Disordered" evidence="2">
    <location>
        <begin position="821"/>
        <end position="905"/>
    </location>
</feature>
<feature type="compositionally biased region" description="Gly residues" evidence="2">
    <location>
        <begin position="3793"/>
        <end position="3803"/>
    </location>
</feature>
<dbReference type="PANTHER" id="PTHR11319">
    <property type="entry name" value="G PROTEIN-COUPLED RECEPTOR-RELATED"/>
    <property type="match status" value="1"/>
</dbReference>
<dbReference type="PANTHER" id="PTHR11319:SF35">
    <property type="entry name" value="OUTER MEMBRANE PROTEIN PMPC-RELATED"/>
    <property type="match status" value="1"/>
</dbReference>
<feature type="region of interest" description="Disordered" evidence="2">
    <location>
        <begin position="747"/>
        <end position="795"/>
    </location>
</feature>
<feature type="compositionally biased region" description="Gly residues" evidence="2">
    <location>
        <begin position="1034"/>
        <end position="1047"/>
    </location>
</feature>
<feature type="transmembrane region" description="Helical" evidence="3">
    <location>
        <begin position="3251"/>
        <end position="3277"/>
    </location>
</feature>
<feature type="compositionally biased region" description="Low complexity" evidence="2">
    <location>
        <begin position="3537"/>
        <end position="3554"/>
    </location>
</feature>
<dbReference type="Gene3D" id="2.120.10.80">
    <property type="entry name" value="Kelch-type beta propeller"/>
    <property type="match status" value="2"/>
</dbReference>
<feature type="compositionally biased region" description="Basic residues" evidence="2">
    <location>
        <begin position="2995"/>
        <end position="3004"/>
    </location>
</feature>
<feature type="region of interest" description="Disordered" evidence="2">
    <location>
        <begin position="1912"/>
        <end position="1975"/>
    </location>
</feature>
<feature type="coiled-coil region" evidence="1">
    <location>
        <begin position="2896"/>
        <end position="2923"/>
    </location>
</feature>
<evidence type="ECO:0000256" key="3">
    <source>
        <dbReference type="SAM" id="Phobius"/>
    </source>
</evidence>
<feature type="transmembrane region" description="Helical" evidence="3">
    <location>
        <begin position="3393"/>
        <end position="3413"/>
    </location>
</feature>
<feature type="transmembrane region" description="Helical" evidence="3">
    <location>
        <begin position="3363"/>
        <end position="3381"/>
    </location>
</feature>
<protein>
    <recommendedName>
        <fullName evidence="5">TRP C-terminal domain-containing protein</fullName>
    </recommendedName>
</protein>
<comment type="caution">
    <text evidence="6">The sequence shown here is derived from an EMBL/GenBank/DDBJ whole genome shotgun (WGS) entry which is preliminary data.</text>
</comment>
<feature type="transmembrane region" description="Helical" evidence="3">
    <location>
        <begin position="3333"/>
        <end position="3351"/>
    </location>
</feature>
<feature type="region of interest" description="Disordered" evidence="2">
    <location>
        <begin position="3828"/>
        <end position="3860"/>
    </location>
</feature>
<feature type="compositionally biased region" description="Gly residues" evidence="2">
    <location>
        <begin position="855"/>
        <end position="874"/>
    </location>
</feature>
<gene>
    <name evidence="6" type="ORF">HXX76_014367</name>
</gene>
<evidence type="ECO:0000313" key="7">
    <source>
        <dbReference type="Proteomes" id="UP000650467"/>
    </source>
</evidence>
<keyword evidence="4" id="KW-0732">Signal</keyword>
<feature type="compositionally biased region" description="Low complexity" evidence="2">
    <location>
        <begin position="3038"/>
        <end position="3052"/>
    </location>
</feature>
<feature type="compositionally biased region" description="Low complexity" evidence="2">
    <location>
        <begin position="3782"/>
        <end position="3792"/>
    </location>
</feature>
<dbReference type="InterPro" id="IPR010308">
    <property type="entry name" value="TRP_C"/>
</dbReference>
<keyword evidence="7" id="KW-1185">Reference proteome</keyword>
<feature type="compositionally biased region" description="Low complexity" evidence="2">
    <location>
        <begin position="3650"/>
        <end position="3676"/>
    </location>
</feature>
<evidence type="ECO:0000313" key="6">
    <source>
        <dbReference type="EMBL" id="KAG2424642.1"/>
    </source>
</evidence>
<dbReference type="InterPro" id="IPR006626">
    <property type="entry name" value="PbH1"/>
</dbReference>
<feature type="region of interest" description="Disordered" evidence="2">
    <location>
        <begin position="3528"/>
        <end position="3583"/>
    </location>
</feature>
<feature type="signal peptide" evidence="4">
    <location>
        <begin position="1"/>
        <end position="23"/>
    </location>
</feature>
<feature type="compositionally biased region" description="Low complexity" evidence="2">
    <location>
        <begin position="979"/>
        <end position="989"/>
    </location>
</feature>
<feature type="compositionally biased region" description="Low complexity" evidence="2">
    <location>
        <begin position="1102"/>
        <end position="1111"/>
    </location>
</feature>
<name>A0A835SC98_CHLIN</name>
<feature type="compositionally biased region" description="Gly residues" evidence="2">
    <location>
        <begin position="1953"/>
        <end position="1974"/>
    </location>
</feature>
<evidence type="ECO:0000256" key="2">
    <source>
        <dbReference type="SAM" id="MobiDB-lite"/>
    </source>
</evidence>
<feature type="region of interest" description="Disordered" evidence="2">
    <location>
        <begin position="3764"/>
        <end position="3804"/>
    </location>
</feature>
<dbReference type="InterPro" id="IPR011043">
    <property type="entry name" value="Gal_Oxase/kelch_b-propeller"/>
</dbReference>
<evidence type="ECO:0000256" key="4">
    <source>
        <dbReference type="SAM" id="SignalP"/>
    </source>
</evidence>
<dbReference type="SMART" id="SM00710">
    <property type="entry name" value="PbH1"/>
    <property type="match status" value="8"/>
</dbReference>
<organism evidence="6 7">
    <name type="scientific">Chlamydomonas incerta</name>
    <dbReference type="NCBI Taxonomy" id="51695"/>
    <lineage>
        <taxon>Eukaryota</taxon>
        <taxon>Viridiplantae</taxon>
        <taxon>Chlorophyta</taxon>
        <taxon>core chlorophytes</taxon>
        <taxon>Chlorophyceae</taxon>
        <taxon>CS clade</taxon>
        <taxon>Chlamydomonadales</taxon>
        <taxon>Chlamydomonadaceae</taxon>
        <taxon>Chlamydomonas</taxon>
    </lineage>
</organism>
<feature type="region of interest" description="Disordered" evidence="2">
    <location>
        <begin position="3635"/>
        <end position="3752"/>
    </location>
</feature>
<feature type="compositionally biased region" description="Low complexity" evidence="2">
    <location>
        <begin position="1912"/>
        <end position="1952"/>
    </location>
</feature>
<dbReference type="SUPFAM" id="SSF117281">
    <property type="entry name" value="Kelch motif"/>
    <property type="match status" value="1"/>
</dbReference>
<evidence type="ECO:0000259" key="5">
    <source>
        <dbReference type="Pfam" id="PF06011"/>
    </source>
</evidence>
<feature type="compositionally biased region" description="Basic and acidic residues" evidence="2">
    <location>
        <begin position="961"/>
        <end position="977"/>
    </location>
</feature>
<feature type="region of interest" description="Disordered" evidence="2">
    <location>
        <begin position="1831"/>
        <end position="1898"/>
    </location>
</feature>
<keyword evidence="1" id="KW-0175">Coiled coil</keyword>
<feature type="transmembrane region" description="Helical" evidence="3">
    <location>
        <begin position="3306"/>
        <end position="3327"/>
    </location>
</feature>
<dbReference type="InterPro" id="IPR011050">
    <property type="entry name" value="Pectin_lyase_fold/virulence"/>
</dbReference>
<feature type="compositionally biased region" description="Low complexity" evidence="2">
    <location>
        <begin position="821"/>
        <end position="837"/>
    </location>
</feature>
<keyword evidence="3" id="KW-0812">Transmembrane</keyword>
<dbReference type="SUPFAM" id="SSF51126">
    <property type="entry name" value="Pectin lyase-like"/>
    <property type="match status" value="2"/>
</dbReference>
<keyword evidence="3" id="KW-1133">Transmembrane helix</keyword>
<feature type="compositionally biased region" description="Gly residues" evidence="2">
    <location>
        <begin position="3846"/>
        <end position="3860"/>
    </location>
</feature>
<dbReference type="Proteomes" id="UP000650467">
    <property type="component" value="Unassembled WGS sequence"/>
</dbReference>
<dbReference type="SUPFAM" id="SSF50965">
    <property type="entry name" value="Galactose oxidase, central domain"/>
    <property type="match status" value="1"/>
</dbReference>
<dbReference type="OrthoDB" id="540692at2759"/>
<feature type="transmembrane region" description="Helical" evidence="3">
    <location>
        <begin position="3147"/>
        <end position="3170"/>
    </location>
</feature>
<evidence type="ECO:0000256" key="1">
    <source>
        <dbReference type="SAM" id="Coils"/>
    </source>
</evidence>
<dbReference type="InterPro" id="IPR015915">
    <property type="entry name" value="Kelch-typ_b-propeller"/>
</dbReference>
<keyword evidence="3" id="KW-0472">Membrane</keyword>
<feature type="compositionally biased region" description="Low complexity" evidence="2">
    <location>
        <begin position="3715"/>
        <end position="3740"/>
    </location>
</feature>
<feature type="region of interest" description="Disordered" evidence="2">
    <location>
        <begin position="937"/>
        <end position="1127"/>
    </location>
</feature>
<feature type="compositionally biased region" description="Low complexity" evidence="2">
    <location>
        <begin position="3005"/>
        <end position="3016"/>
    </location>
</feature>
<feature type="compositionally biased region" description="Pro residues" evidence="2">
    <location>
        <begin position="747"/>
        <end position="789"/>
    </location>
</feature>
<feature type="compositionally biased region" description="Polar residues" evidence="2">
    <location>
        <begin position="3566"/>
        <end position="3578"/>
    </location>
</feature>
<feature type="chain" id="PRO_5032285198" description="TRP C-terminal domain-containing protein" evidence="4">
    <location>
        <begin position="24"/>
        <end position="3860"/>
    </location>
</feature>
<feature type="region of interest" description="Disordered" evidence="2">
    <location>
        <begin position="2961"/>
        <end position="3075"/>
    </location>
</feature>
<accession>A0A835SC98</accession>
<reference evidence="6" key="1">
    <citation type="journal article" date="2020" name="bioRxiv">
        <title>Comparative genomics of Chlamydomonas.</title>
        <authorList>
            <person name="Craig R.J."/>
            <person name="Hasan A.R."/>
            <person name="Ness R.W."/>
            <person name="Keightley P.D."/>
        </authorList>
    </citation>
    <scope>NUCLEOTIDE SEQUENCE</scope>
    <source>
        <strain evidence="6">SAG 7.73</strain>
    </source>
</reference>
<dbReference type="EMBL" id="JAEHOC010000063">
    <property type="protein sequence ID" value="KAG2424642.1"/>
    <property type="molecule type" value="Genomic_DNA"/>
</dbReference>
<feature type="domain" description="TRP C-terminal" evidence="5">
    <location>
        <begin position="3282"/>
        <end position="3416"/>
    </location>
</feature>
<proteinExistence type="predicted"/>
<feature type="compositionally biased region" description="Pro residues" evidence="2">
    <location>
        <begin position="1839"/>
        <end position="1852"/>
    </location>
</feature>
<dbReference type="Pfam" id="PF06011">
    <property type="entry name" value="TRP"/>
    <property type="match status" value="1"/>
</dbReference>
<feature type="compositionally biased region" description="Low complexity" evidence="2">
    <location>
        <begin position="1004"/>
        <end position="1020"/>
    </location>
</feature>
<sequence>MDRALVVLVLTLALAAKIGDVDAESRPWCLDGVALCRGKTNPTETFAHTFTLVPGTGRTKAYSLGGQRSSAVSSYVSLARVEAVDTADMTLLVQDKIGSSIGAAARPSRSGHTALPYRDSVLVFGGSVINKTESKLPVASNEVMWLSLGDAFSAPQWQVLANRTRGEPGSGTPPPRSKAAAAVLNTGGPEGGGGDVLWVYGGLDNSSKPLEDVWAFNMTAGTWRQEILSSPPTDAYGGRGLIRPAALSSSDRRYMLLYGGRGSSNQTAQTKLYLMDPAARAWRPIRINLVPGPDGGPPGQLLPGNETAIAVIQLSSPNTTAATAASSNCTTGGNATATAACNATAAAAAAPAPNELLIVTTGPWAAKANAKPTTYKLWVSVLQSDTGGRFEQLLPAVANGSVTGLNFVRRGLFIALSSPSGGNDTRLLPDNTTIDYNVTRRFTVSDRIPYLRETAMAVGADGNRIYISGGQDAASRASSKLLVVDLIGGAVIDTSMNLKPDANTGNSRSAFRYGAHVVSPKTAPNTTGQAPWSPTQDSGYGTTDLLFYTGWDDLEDDNEPALTEWRVLDAELQQVLQSDCSSKNQANNTCKVLPVSRGTNAADELPSARDGVAWAPLHQVFSWSNGTAIKPVGGRLVLLYGGSSMVGDQLNATAIDTTSDEGDLSADEAAMRDMLSACDSAGSLDATQLDNLAQCGAASLNQICASTVAAYFGSYYSDYADYSSGWYYDYSYDYSYAASPPWEYHSTPPPAAPDAGGPPPAQPATPPAPPAPPHPPPMPPAPPPRPPADPWDDSYNSATEDIAVAAGGEAAGVAAARELVGGRAGQQQGKRQGAAGRAPGGRRGGPRAQHQERTSGGGAKGAGGGAKGTGGGGVNSRAAGRRTAGDDDEPRRRLRGGAAGAESDAELAVASAGEASAAAAEAGGRRRSAVQEAGSIRRVGAGLELSDRDSSSDSEGEAVGEAEKEARSEQLRQRVKEYLQQLSQRQRLPPHQEAHLKLLVSEEAAQQAADEEALQQQQRQGPGGGGRGRKGRQGRGQGRQGSRGQGADGAAEDQDPGTEPGRRRRAAEGRGRSGGGRGGQQQQQQRRRRQAAASGGSDGGRRQQQQQQRRALIGDVDQSGDTPLDLSAWGNRAVRDASAHKLRFYKSAKGGSSSSNSWVRMYDAAGNALNADGSVKLPTLFHAAYAVLWQSKDELAAAPLVNTKKPYVKRGASPSLVNAGPAFYFDPLLNVNGSDMHSPGQRAGAAMAPLPYVTATNADVLLFGGLTAVNHSAANAWIGVPAVTNDIHYLQYIPALPGGRAASLAGAPPPRFDSCPFAAGSCKSLAPHPQTGTHTVPPPPPAPPAADAAAGLLSYSDCPSQLAGLGPADKGLYQLRIYRGTDKARVRAMAVGFSAVSTYAWRSPWFSTKTLLRTPVYAGNSSAWVWPPNVTDATAAPNATIFDDYVWDWAEDYWFELANDVYDVYLFSAGTGWTSPEDLAMGCTTAAPTRCPRFELYNADSGRLIKGMGGSGQYGSTWLPDPALGNASEWVRSFRLSICGNLSAAAAGATPPAPPLPYVPNPFPFGVDDSPNLLRSHELQLAGDHDPAAIPKPRMWHASAFVESAGLDSRLGFGKMGLLAVHGGVTNPLLDTLDVDTDLLGDLWVFDLQYRRWIQLTGGGDSPGRRLRHNMRGDGSVIYLTGGYTYDEGAQQWPFTTNVYYLDLQLGVDAVWTAIEGDAVELGRRSSPSAIAGGMGVSKKRSQLVTLNNNGIVFVPLPTSATVDGAGGGGNGSAPAPVSAAQLELLVDKMYDGDLLLLPQDKDLAINGTLTVGASVVFHGKIILRGLGGGGGGNGSATPPAPAPPAPAPPLPAAAGRRRATAEEAAGGGEEAEPGDERYAGASEALEPECERSPEDCELEEAGAALPAAATARRLAAGDDAAQEGPQQQQQQQPRGQRHMLQQSELEAALAGGQEGGEGGAGGDSGGDSGGGGIQLRRDEAARAASRRGVLEALEAVRRVMQAAPAGPASSFSGAPTRVDVAAWAAIPRTLVKCEPGSVWMLQSSPNFVNMEFVNCHIMVNNPIGTLPVTFVNCVFRDNVNRPALAVMSGGTVALRGCLFMNATYDYSAISAAATAAVNAAIAAANITSNGTATNSTGGNATVSAITNTTFVAFPPPPPAKSGSGAKLAAQQLEVPYSGLGAAIYVMARGSLTEITMSAFLRNGYLNGTQGGGAIYLAAGSCLGAVSGTVFEANGRNSTGYNGGAISAEGMGSESCATSFTNTNFTGNVADTGGAVSLSVSTRPFNFTNVRFWNNTATREGGGLYMTSILGLVGFANVQFVANTAVERGGGLALEAVNAVWAEALRLEGNAATTGMGGGLAHSRQGTLTLVRCVVTGNTAVYGAGLGLYQDLDVRLYDSAVERNRALLHAGGLECLQCYEVYMSRCSFTYNVAESAGAIALTQVERGGSILASYISHNVGRPLGGTDNIDQAGCARDARGGGGGLCVFLRRNVTVSGVRFVNNSALAGGGMFVQQRCLPGEKGCGPAVLVNSIFTDNEATRGGGGALFRTTYDLANVTCPLANATLNWADLHTACNDTWTGNRAVYGTTTATIAYSIWTATPQFVRQYRSNDPLEVVVEMRDFHNQTIIDGTREAVTTVEVVPSSAAARNVSLSGNSISTLRGMGNFSSTLRLQARPGVYGLWIATPRTIQDVPPVNLTVEVRPCIQGEVTDVDGTSCFPCTSGYFSLDPQRFECDDCPDNANCSVEGHPWITLPEDGYWHSGPRSTNIMACVVSEACSSTDAWPREDNIGNFLKSLDSNAGSNSNSSAVAAALPAGPDGATGLAAYDLAAYRALQCARGYYGNLCGRCQQGYGRRSSGACAKCASRALNTLYYIMSSAINIFFIWLTVHAQLPGSLTSRRRMERLDKERQRLEAQQQRTALSWLKRSKNSMPAAGGQQAVAAAGAPPFAPWAPQLLAQRGAGAVGEASEGPAADPAATRGSEPSAIAGSDPGSKKAKRDKKKGSSSSDDSSSSGSDSEKGRRRPVAHFASGEPQPPWQQQQQPGQQQQGQQGKEEAFSDEDNADDGKVVVDEGSGPYKGGNHGIVIKILMSYLQVSSMVRSIAAPWPAFVMGLLSAAKSASNSITSVVSIDCSLKPGPVPVSVQKVLIQIATPFVILGLALVVWCLLFMRLRLRKKGTSETWASYLRPRIIITTIAVIFYVYPDITNALLSMFSCPPLDPLSGTYTQFMEARGKYWASDYDLRCYAQPHLWLVAAVGIPGVVMFAVGAPIFSWLWLSRHRDLLYTSRDFGVSYGFMYEDYNRVSYFWDSVIMFRKLAVVTVIVFLQPQSANLQVLSALGVIITAMLLQLTIKPYKNEKMNKLERLSLYATMAMLYCALFFLSDLPRVAKEVIGSLLLVFNCLVVAFFVWHIWHEFMTGFIWTIDDHANADGKLEWADVWTYVDKEHSGRLYTAALIRFLKGLQKFTGFLDTTLVQPAAAVTRAASRAASRVSTTLRRGRRSVDVAAQAAKAEADVHPLSCPSVIMDPAPGSRFWKQPQQPLQQHQHQLQAEGAPPGPPPLDAEPSSQVHPFSITGSVSRRRTSSLKQLALGSVTEAGAGQSAAAAPPPPDAGVGAAGSGVPWGAAVFGLGASRGNRVAPEPPPAASGLAPRSSGEAPAAAAATVAAAQVGPAGPSTGPPAPGATRQSPVLRPGPSADYYLGAGAEDAGTISELSSPAAGPAGHATAAATAAGPAASSKPTTPPQPVILAGPGAVSEGLHVRAAAGTPPQPALPQRASPMRAGSGAAAVTATGTGGVSGGASGGVETSEITEFSGDAFDTLWAPVAAAAATRDEDTRPKLRSAAGPVGGDTSSGGGSGPH</sequence>